<dbReference type="EMBL" id="JACEIK010007502">
    <property type="protein sequence ID" value="MCE3050342.1"/>
    <property type="molecule type" value="Genomic_DNA"/>
</dbReference>
<evidence type="ECO:0000313" key="2">
    <source>
        <dbReference type="EMBL" id="MCE3050342.1"/>
    </source>
</evidence>
<reference evidence="2 3" key="1">
    <citation type="journal article" date="2021" name="BMC Genomics">
        <title>Datura genome reveals duplications of psychoactive alkaloid biosynthetic genes and high mutation rate following tissue culture.</title>
        <authorList>
            <person name="Rajewski A."/>
            <person name="Carter-House D."/>
            <person name="Stajich J."/>
            <person name="Litt A."/>
        </authorList>
    </citation>
    <scope>NUCLEOTIDE SEQUENCE [LARGE SCALE GENOMIC DNA]</scope>
    <source>
        <strain evidence="2">AR-01</strain>
    </source>
</reference>
<comment type="caution">
    <text evidence="2">The sequence shown here is derived from an EMBL/GenBank/DDBJ whole genome shotgun (WGS) entry which is preliminary data.</text>
</comment>
<sequence>MVESTTPEEEDDTGAPGERWPMGSWGNGVPGTTGGRRRVRRGRDSQCRSGEGVRAESGERNGSCSQNFVHRREY</sequence>
<organism evidence="2 3">
    <name type="scientific">Datura stramonium</name>
    <name type="common">Jimsonweed</name>
    <name type="synonym">Common thornapple</name>
    <dbReference type="NCBI Taxonomy" id="4076"/>
    <lineage>
        <taxon>Eukaryota</taxon>
        <taxon>Viridiplantae</taxon>
        <taxon>Streptophyta</taxon>
        <taxon>Embryophyta</taxon>
        <taxon>Tracheophyta</taxon>
        <taxon>Spermatophyta</taxon>
        <taxon>Magnoliopsida</taxon>
        <taxon>eudicotyledons</taxon>
        <taxon>Gunneridae</taxon>
        <taxon>Pentapetalae</taxon>
        <taxon>asterids</taxon>
        <taxon>lamiids</taxon>
        <taxon>Solanales</taxon>
        <taxon>Solanaceae</taxon>
        <taxon>Solanoideae</taxon>
        <taxon>Datureae</taxon>
        <taxon>Datura</taxon>
    </lineage>
</organism>
<dbReference type="Proteomes" id="UP000823775">
    <property type="component" value="Unassembled WGS sequence"/>
</dbReference>
<protein>
    <submittedName>
        <fullName evidence="2">Uncharacterized protein</fullName>
    </submittedName>
</protein>
<feature type="compositionally biased region" description="Acidic residues" evidence="1">
    <location>
        <begin position="1"/>
        <end position="13"/>
    </location>
</feature>
<gene>
    <name evidence="2" type="ORF">HAX54_047008</name>
</gene>
<feature type="compositionally biased region" description="Gly residues" evidence="1">
    <location>
        <begin position="25"/>
        <end position="34"/>
    </location>
</feature>
<evidence type="ECO:0000313" key="3">
    <source>
        <dbReference type="Proteomes" id="UP000823775"/>
    </source>
</evidence>
<accession>A0ABS8WLG8</accession>
<proteinExistence type="predicted"/>
<keyword evidence="3" id="KW-1185">Reference proteome</keyword>
<evidence type="ECO:0000256" key="1">
    <source>
        <dbReference type="SAM" id="MobiDB-lite"/>
    </source>
</evidence>
<feature type="region of interest" description="Disordered" evidence="1">
    <location>
        <begin position="1"/>
        <end position="74"/>
    </location>
</feature>
<name>A0ABS8WLG8_DATST</name>
<feature type="compositionally biased region" description="Basic and acidic residues" evidence="1">
    <location>
        <begin position="42"/>
        <end position="59"/>
    </location>
</feature>